<dbReference type="EMBL" id="JAAMPU010000101">
    <property type="protein sequence ID" value="NMH27448.1"/>
    <property type="molecule type" value="Genomic_DNA"/>
</dbReference>
<reference evidence="2" key="1">
    <citation type="submission" date="2020-02" db="EMBL/GenBank/DDBJ databases">
        <title>Flavobacterium sp. genome.</title>
        <authorList>
            <person name="Jung H.S."/>
            <person name="Baek J.H."/>
            <person name="Jeon C.O."/>
        </authorList>
    </citation>
    <scope>NUCLEOTIDE SEQUENCE</scope>
    <source>
        <strain evidence="2">SE-s28</strain>
    </source>
</reference>
<keyword evidence="3" id="KW-1185">Reference proteome</keyword>
<dbReference type="SUPFAM" id="SSF54631">
    <property type="entry name" value="CBS-domain pair"/>
    <property type="match status" value="1"/>
</dbReference>
<dbReference type="Pfam" id="PF00571">
    <property type="entry name" value="CBS"/>
    <property type="match status" value="1"/>
</dbReference>
<feature type="domain" description="CBS" evidence="1">
    <location>
        <begin position="77"/>
        <end position="117"/>
    </location>
</feature>
<evidence type="ECO:0000259" key="1">
    <source>
        <dbReference type="Pfam" id="PF00571"/>
    </source>
</evidence>
<dbReference type="Gene3D" id="3.10.580.10">
    <property type="entry name" value="CBS-domain"/>
    <property type="match status" value="1"/>
</dbReference>
<comment type="caution">
    <text evidence="2">The sequence shown here is derived from an EMBL/GenBank/DDBJ whole genome shotgun (WGS) entry which is preliminary data.</text>
</comment>
<evidence type="ECO:0000313" key="2">
    <source>
        <dbReference type="EMBL" id="NMH27448.1"/>
    </source>
</evidence>
<dbReference type="AlphaFoldDB" id="A0A972JHS6"/>
<accession>A0A972JHS6</accession>
<dbReference type="InterPro" id="IPR046342">
    <property type="entry name" value="CBS_dom_sf"/>
</dbReference>
<evidence type="ECO:0000313" key="3">
    <source>
        <dbReference type="Proteomes" id="UP000712080"/>
    </source>
</evidence>
<dbReference type="Proteomes" id="UP000712080">
    <property type="component" value="Unassembled WGS sequence"/>
</dbReference>
<protein>
    <submittedName>
        <fullName evidence="2">CBS domain-containing protein</fullName>
    </submittedName>
</protein>
<organism evidence="2 3">
    <name type="scientific">Flavobacterium silvaticum</name>
    <dbReference type="NCBI Taxonomy" id="1852020"/>
    <lineage>
        <taxon>Bacteria</taxon>
        <taxon>Pseudomonadati</taxon>
        <taxon>Bacteroidota</taxon>
        <taxon>Flavobacteriia</taxon>
        <taxon>Flavobacteriales</taxon>
        <taxon>Flavobacteriaceae</taxon>
        <taxon>Flavobacterium</taxon>
    </lineage>
</organism>
<dbReference type="InterPro" id="IPR000644">
    <property type="entry name" value="CBS_dom"/>
</dbReference>
<proteinExistence type="predicted"/>
<gene>
    <name evidence="2" type="ORF">G6047_05330</name>
</gene>
<dbReference type="RefSeq" id="WP_169526455.1">
    <property type="nucleotide sequence ID" value="NZ_JAAMPU010000101.1"/>
</dbReference>
<name>A0A972JHS6_9FLAO</name>
<sequence length="219" mass="25085">MSDVTQYLNNDFRAIDSSETLSSVKDFFADGHFTHFPVTENDIYIGSIGADDADTFEDDKQLSHYRYALEGFFARTNMFWLDVLELFAINATNVIPVLDESNKYVGYYEMADIVRLFNETPFLKEQGGIIVVEKGVADYSIGQITQIVESNNGKILGLFISESTVDTVQVTIKIAIGGINEIIQTFRRYDYEIISEHQEDNYLRNLKDRSDYLDKYLNI</sequence>